<dbReference type="Gene3D" id="3.40.50.1980">
    <property type="entry name" value="Nitrogenase molybdenum iron protein domain"/>
    <property type="match status" value="1"/>
</dbReference>
<dbReference type="EMBL" id="JBCITM010000007">
    <property type="protein sequence ID" value="MEN1760505.1"/>
    <property type="molecule type" value="Genomic_DNA"/>
</dbReference>
<evidence type="ECO:0000259" key="1">
    <source>
        <dbReference type="Pfam" id="PF00148"/>
    </source>
</evidence>
<dbReference type="InterPro" id="IPR049939">
    <property type="entry name" value="NifE-like"/>
</dbReference>
<name>A0ABU9VTN2_9CLOT</name>
<evidence type="ECO:0000313" key="3">
    <source>
        <dbReference type="Proteomes" id="UP001407405"/>
    </source>
</evidence>
<sequence>MNSPLPYMIPIGDLQQQVNTRQSKVNRRNALHYCAPSGGGWGVVRVACLVPEILVLFVIPIGCGRHGGVAALQTGDSRMVRYLLVEEAEIVVGSYLDRVEKAVDHLIEAEKPAGMILFSTCMDDLLGADFDGIIRVASERHRIPVVRAKMNPIMSDTKKPPEVMIQHSIYQFLKYPAANETPEDGTGERHINVIGSFGQLDSESEIHEALRHAGGYRLRHITECATLKTFESMGKSRLNLLVKPAGAFAVKAMAKRGKQPFVEGFTAFHPTEINENYQQLSQALALDIPLNTAAAEAAAWHLMERAKPAMKGMTAAIGATLNARPFELARLLTELGIDVRYVLAKAVHDSEEKHVAWLKEHAPALQVIPDLDPSLSAQHTYVDQVDLCLGLDAAVYFEPQKLVELPFDETLYGYRGTEKLITRIQEAEPYRYDLTQRIYRANLVV</sequence>
<dbReference type="SUPFAM" id="SSF53807">
    <property type="entry name" value="Helical backbone' metal receptor"/>
    <property type="match status" value="1"/>
</dbReference>
<keyword evidence="3" id="KW-1185">Reference proteome</keyword>
<dbReference type="Gene3D" id="3.40.50.12380">
    <property type="entry name" value="Nitrogenase MoFe cofactor biosynthesis protein NifE, C-terminal"/>
    <property type="match status" value="1"/>
</dbReference>
<reference evidence="2 3" key="1">
    <citation type="submission" date="2024-04" db="EMBL/GenBank/DDBJ databases">
        <title>Genome sequencing and metabolic network reconstruction of aminoacids and betaine degradation by Anoxynatronum sibiricum.</title>
        <authorList>
            <person name="Detkova E.N."/>
            <person name="Boltjanskaja Y.V."/>
            <person name="Mardanov A.V."/>
            <person name="Kevbrin V."/>
        </authorList>
    </citation>
    <scope>NUCLEOTIDE SEQUENCE [LARGE SCALE GENOMIC DNA]</scope>
    <source>
        <strain evidence="2 3">Z-7981</strain>
    </source>
</reference>
<feature type="domain" description="Nitrogenase/oxidoreductase component 1" evidence="1">
    <location>
        <begin position="41"/>
        <end position="425"/>
    </location>
</feature>
<dbReference type="PANTHER" id="PTHR42956">
    <property type="entry name" value="NITROGENASE IRON-MOLYBDENUM COFACTOR BIOSYNTHESIS PROTEIN NIFE"/>
    <property type="match status" value="1"/>
</dbReference>
<dbReference type="RefSeq" id="WP_343185827.1">
    <property type="nucleotide sequence ID" value="NZ_JBCITM010000007.1"/>
</dbReference>
<protein>
    <submittedName>
        <fullName evidence="2">Nitrogenase component 1</fullName>
    </submittedName>
</protein>
<comment type="caution">
    <text evidence="2">The sequence shown here is derived from an EMBL/GenBank/DDBJ whole genome shotgun (WGS) entry which is preliminary data.</text>
</comment>
<organism evidence="2 3">
    <name type="scientific">Anoxynatronum sibiricum</name>
    <dbReference type="NCBI Taxonomy" id="210623"/>
    <lineage>
        <taxon>Bacteria</taxon>
        <taxon>Bacillati</taxon>
        <taxon>Bacillota</taxon>
        <taxon>Clostridia</taxon>
        <taxon>Eubacteriales</taxon>
        <taxon>Clostridiaceae</taxon>
        <taxon>Anoxynatronum</taxon>
    </lineage>
</organism>
<evidence type="ECO:0000313" key="2">
    <source>
        <dbReference type="EMBL" id="MEN1760505.1"/>
    </source>
</evidence>
<dbReference type="PANTHER" id="PTHR42956:SF1">
    <property type="entry name" value="NITROGENASE IRON-MOLYBDENUM COFACTOR BIOSYNTHESIS PROTEIN NIFE"/>
    <property type="match status" value="1"/>
</dbReference>
<gene>
    <name evidence="2" type="ORF">AAIG11_08475</name>
</gene>
<accession>A0ABU9VTN2</accession>
<dbReference type="Pfam" id="PF00148">
    <property type="entry name" value="Oxidored_nitro"/>
    <property type="match status" value="1"/>
</dbReference>
<dbReference type="Proteomes" id="UP001407405">
    <property type="component" value="Unassembled WGS sequence"/>
</dbReference>
<dbReference type="InterPro" id="IPR000510">
    <property type="entry name" value="Nase/OxRdtase_comp1"/>
</dbReference>
<proteinExistence type="predicted"/>